<reference evidence="1" key="1">
    <citation type="submission" date="2019-11" db="EMBL/GenBank/DDBJ databases">
        <title>The nuclear and mitochondrial genomes of Frieseomelitta varia - a highly eusocial stingless bee (Meliponini) with a permanently sterile worker caste.</title>
        <authorList>
            <person name="Freitas F.C.P."/>
            <person name="Lourenco A.P."/>
            <person name="Nunes F.M.F."/>
            <person name="Paschoal A.R."/>
            <person name="Abreu F.C.P."/>
            <person name="Barbin F.O."/>
            <person name="Bataglia L."/>
            <person name="Cardoso-Junior C.A.M."/>
            <person name="Cervoni M.S."/>
            <person name="Silva S.R."/>
            <person name="Dalarmi F."/>
            <person name="Del Lama M.A."/>
            <person name="Depintor T.S."/>
            <person name="Ferreira K.M."/>
            <person name="Goria P.S."/>
            <person name="Jaskot M.C."/>
            <person name="Lago D.C."/>
            <person name="Luna-Lucena D."/>
            <person name="Moda L.M."/>
            <person name="Nascimento L."/>
            <person name="Pedrino M."/>
            <person name="Rabico F.O."/>
            <person name="Sanches F.C."/>
            <person name="Santos D.E."/>
            <person name="Santos C.G."/>
            <person name="Vieira J."/>
            <person name="Lopes T.F."/>
            <person name="Barchuk A.R."/>
            <person name="Hartfelder K."/>
            <person name="Simoes Z.L.P."/>
            <person name="Bitondi M.M.G."/>
            <person name="Pinheiro D.G."/>
        </authorList>
    </citation>
    <scope>NUCLEOTIDE SEQUENCE</scope>
    <source>
        <strain evidence="1">USP_RPSP 00005682</strain>
        <tissue evidence="1">Whole individual</tissue>
    </source>
</reference>
<evidence type="ECO:0000313" key="1">
    <source>
        <dbReference type="EMBL" id="KAF3427204.1"/>
    </source>
</evidence>
<evidence type="ECO:0000313" key="2">
    <source>
        <dbReference type="Proteomes" id="UP000655588"/>
    </source>
</evidence>
<accession>A0A833RE79</accession>
<proteinExistence type="predicted"/>
<sequence>MLIGLVRDSVLQCFCHSCKAPLGIVVCVLSLRRTRREGVNITANDSYDRVGVFLPQSMVVDIMLVSYYPRYLQFDQFLYPLIGIHSVSPTLSTLARTLT</sequence>
<organism evidence="1 2">
    <name type="scientific">Frieseomelitta varia</name>
    <dbReference type="NCBI Taxonomy" id="561572"/>
    <lineage>
        <taxon>Eukaryota</taxon>
        <taxon>Metazoa</taxon>
        <taxon>Ecdysozoa</taxon>
        <taxon>Arthropoda</taxon>
        <taxon>Hexapoda</taxon>
        <taxon>Insecta</taxon>
        <taxon>Pterygota</taxon>
        <taxon>Neoptera</taxon>
        <taxon>Endopterygota</taxon>
        <taxon>Hymenoptera</taxon>
        <taxon>Apocrita</taxon>
        <taxon>Aculeata</taxon>
        <taxon>Apoidea</taxon>
        <taxon>Anthophila</taxon>
        <taxon>Apidae</taxon>
        <taxon>Frieseomelitta</taxon>
    </lineage>
</organism>
<protein>
    <submittedName>
        <fullName evidence="1">Uncharacterized protein</fullName>
    </submittedName>
</protein>
<dbReference type="Proteomes" id="UP000655588">
    <property type="component" value="Unassembled WGS sequence"/>
</dbReference>
<gene>
    <name evidence="1" type="ORF">E2986_06464</name>
</gene>
<dbReference type="AlphaFoldDB" id="A0A833RE79"/>
<keyword evidence="2" id="KW-1185">Reference proteome</keyword>
<dbReference type="EMBL" id="WNWW01000269">
    <property type="protein sequence ID" value="KAF3427204.1"/>
    <property type="molecule type" value="Genomic_DNA"/>
</dbReference>
<comment type="caution">
    <text evidence="1">The sequence shown here is derived from an EMBL/GenBank/DDBJ whole genome shotgun (WGS) entry which is preliminary data.</text>
</comment>
<name>A0A833RE79_9HYME</name>